<dbReference type="InterPro" id="IPR001806">
    <property type="entry name" value="Small_GTPase"/>
</dbReference>
<evidence type="ECO:0000256" key="2">
    <source>
        <dbReference type="ARBA" id="ARBA00011984"/>
    </source>
</evidence>
<dbReference type="OrthoDB" id="18798at2759"/>
<dbReference type="GO" id="GO:0003925">
    <property type="term" value="F:G protein activity"/>
    <property type="evidence" value="ECO:0007669"/>
    <property type="project" value="UniProtKB-EC"/>
</dbReference>
<organism evidence="7 8">
    <name type="scientific">Scleropages formosus</name>
    <name type="common">Asian bonytongue</name>
    <name type="synonym">Osteoglossum formosum</name>
    <dbReference type="NCBI Taxonomy" id="113540"/>
    <lineage>
        <taxon>Eukaryota</taxon>
        <taxon>Metazoa</taxon>
        <taxon>Chordata</taxon>
        <taxon>Craniata</taxon>
        <taxon>Vertebrata</taxon>
        <taxon>Euteleostomi</taxon>
        <taxon>Actinopterygii</taxon>
        <taxon>Neopterygii</taxon>
        <taxon>Teleostei</taxon>
        <taxon>Osteoglossocephala</taxon>
        <taxon>Osteoglossomorpha</taxon>
        <taxon>Osteoglossiformes</taxon>
        <taxon>Osteoglossidae</taxon>
        <taxon>Scleropages</taxon>
    </lineage>
</organism>
<keyword evidence="3" id="KW-0547">Nucleotide-binding</keyword>
<dbReference type="SMART" id="SM00173">
    <property type="entry name" value="RAS"/>
    <property type="match status" value="1"/>
</dbReference>
<dbReference type="InterPro" id="IPR051065">
    <property type="entry name" value="Ras-related_GTPase"/>
</dbReference>
<dbReference type="AlphaFoldDB" id="A0A8C9U4W3"/>
<evidence type="ECO:0000256" key="3">
    <source>
        <dbReference type="ARBA" id="ARBA00022741"/>
    </source>
</evidence>
<dbReference type="PROSITE" id="PS51419">
    <property type="entry name" value="RAB"/>
    <property type="match status" value="1"/>
</dbReference>
<keyword evidence="8" id="KW-1185">Reference proteome</keyword>
<keyword evidence="4" id="KW-0378">Hydrolase</keyword>
<dbReference type="EC" id="3.6.5.2" evidence="2"/>
<dbReference type="PANTHER" id="PTHR45704">
    <property type="entry name" value="RAS-LIKE FAMILY MEMBER 11"/>
    <property type="match status" value="1"/>
</dbReference>
<evidence type="ECO:0000313" key="7">
    <source>
        <dbReference type="Ensembl" id="ENSSFOP00015056013.1"/>
    </source>
</evidence>
<dbReference type="GeneTree" id="ENSGT00940000164592"/>
<dbReference type="Gene3D" id="3.40.50.300">
    <property type="entry name" value="P-loop containing nucleotide triphosphate hydrolases"/>
    <property type="match status" value="1"/>
</dbReference>
<dbReference type="InterPro" id="IPR027417">
    <property type="entry name" value="P-loop_NTPase"/>
</dbReference>
<dbReference type="PROSITE" id="PS51421">
    <property type="entry name" value="RAS"/>
    <property type="match status" value="1"/>
</dbReference>
<reference evidence="7 8" key="1">
    <citation type="submission" date="2019-04" db="EMBL/GenBank/DDBJ databases">
        <authorList>
            <consortium name="Wellcome Sanger Institute Data Sharing"/>
        </authorList>
    </citation>
    <scope>NUCLEOTIDE SEQUENCE [LARGE SCALE GENOMIC DNA]</scope>
</reference>
<name>A0A8C9U4W3_SCLFO</name>
<dbReference type="SMART" id="SM00175">
    <property type="entry name" value="RAB"/>
    <property type="match status" value="1"/>
</dbReference>
<dbReference type="InterPro" id="IPR005225">
    <property type="entry name" value="Small_GTP-bd"/>
</dbReference>
<reference evidence="7" key="3">
    <citation type="submission" date="2025-09" db="UniProtKB">
        <authorList>
            <consortium name="Ensembl"/>
        </authorList>
    </citation>
    <scope>IDENTIFICATION</scope>
</reference>
<dbReference type="PROSITE" id="PS51420">
    <property type="entry name" value="RHO"/>
    <property type="match status" value="1"/>
</dbReference>
<dbReference type="SUPFAM" id="SSF52540">
    <property type="entry name" value="P-loop containing nucleoside triphosphate hydrolases"/>
    <property type="match status" value="1"/>
</dbReference>
<dbReference type="Proteomes" id="UP000694397">
    <property type="component" value="Chromosome 13"/>
</dbReference>
<evidence type="ECO:0000256" key="1">
    <source>
        <dbReference type="ARBA" id="ARBA00008344"/>
    </source>
</evidence>
<dbReference type="PRINTS" id="PR00449">
    <property type="entry name" value="RASTRNSFRMNG"/>
</dbReference>
<dbReference type="SMART" id="SM00174">
    <property type="entry name" value="RHO"/>
    <property type="match status" value="1"/>
</dbReference>
<protein>
    <recommendedName>
        <fullName evidence="2">small monomeric GTPase</fullName>
        <ecNumber evidence="2">3.6.5.2</ecNumber>
    </recommendedName>
</protein>
<comment type="similarity">
    <text evidence="1">Belongs to the small GTPase superfamily. Ras family.</text>
</comment>
<comment type="catalytic activity">
    <reaction evidence="6">
        <text>GTP + H2O = GDP + phosphate + H(+)</text>
        <dbReference type="Rhea" id="RHEA:19669"/>
        <dbReference type="ChEBI" id="CHEBI:15377"/>
        <dbReference type="ChEBI" id="CHEBI:15378"/>
        <dbReference type="ChEBI" id="CHEBI:37565"/>
        <dbReference type="ChEBI" id="CHEBI:43474"/>
        <dbReference type="ChEBI" id="CHEBI:58189"/>
        <dbReference type="EC" id="3.6.5.2"/>
    </reaction>
</comment>
<dbReference type="CDD" id="cd04146">
    <property type="entry name" value="RERG_RasL11_like"/>
    <property type="match status" value="1"/>
</dbReference>
<sequence length="252" mass="27621">MRYPSVAPMSAGTTNFLLVPIPEHPLQECAPDDDKDVKIVVLGASKVGKTALIVRFLTKKFIGDYEPNTGALYARKITLDGEEVTLKVQDTPCVALQDDGEGLVCQEQINRSIYWADGYVLVFSITDSASYRTVLPLYDHVRRIHPSGGIPIILVGNKSDLLRARQVPTDQGETLAAQLGGVYFEASARESNEGVQAAFLHLCQEVSRAVGGANGEKRRSGLHLARPKSPNMQELKRRFRQVLSSRVKSATT</sequence>
<accession>A0A8C9U4W3</accession>
<evidence type="ECO:0000256" key="4">
    <source>
        <dbReference type="ARBA" id="ARBA00022801"/>
    </source>
</evidence>
<proteinExistence type="inferred from homology"/>
<reference evidence="7" key="2">
    <citation type="submission" date="2025-08" db="UniProtKB">
        <authorList>
            <consortium name="Ensembl"/>
        </authorList>
    </citation>
    <scope>IDENTIFICATION</scope>
</reference>
<dbReference type="GO" id="GO:0005525">
    <property type="term" value="F:GTP binding"/>
    <property type="evidence" value="ECO:0007669"/>
    <property type="project" value="UniProtKB-KW"/>
</dbReference>
<dbReference type="NCBIfam" id="TIGR00231">
    <property type="entry name" value="small_GTP"/>
    <property type="match status" value="1"/>
</dbReference>
<evidence type="ECO:0000313" key="8">
    <source>
        <dbReference type="Proteomes" id="UP000694397"/>
    </source>
</evidence>
<dbReference type="Ensembl" id="ENSSFOT00015049831.1">
    <property type="protein sequence ID" value="ENSSFOP00015056013.1"/>
    <property type="gene ID" value="ENSSFOG00015010080.2"/>
</dbReference>
<keyword evidence="5" id="KW-0342">GTP-binding</keyword>
<gene>
    <name evidence="7" type="primary">rasl11a</name>
</gene>
<evidence type="ECO:0000256" key="5">
    <source>
        <dbReference type="ARBA" id="ARBA00023134"/>
    </source>
</evidence>
<evidence type="ECO:0000256" key="6">
    <source>
        <dbReference type="ARBA" id="ARBA00048098"/>
    </source>
</evidence>
<dbReference type="Pfam" id="PF00071">
    <property type="entry name" value="Ras"/>
    <property type="match status" value="1"/>
</dbReference>